<protein>
    <submittedName>
        <fullName evidence="6">Zinc ABC transporter solute-binding protein</fullName>
    </submittedName>
</protein>
<dbReference type="PROSITE" id="PS51257">
    <property type="entry name" value="PROKAR_LIPOPROTEIN"/>
    <property type="match status" value="1"/>
</dbReference>
<keyword evidence="7" id="KW-1185">Reference proteome</keyword>
<dbReference type="GO" id="GO:0046872">
    <property type="term" value="F:metal ion binding"/>
    <property type="evidence" value="ECO:0007669"/>
    <property type="project" value="InterPro"/>
</dbReference>
<dbReference type="Gene3D" id="3.40.50.1980">
    <property type="entry name" value="Nitrogenase molybdenum iron protein domain"/>
    <property type="match status" value="2"/>
</dbReference>
<reference evidence="6 7" key="1">
    <citation type="submission" date="2020-04" db="EMBL/GenBank/DDBJ databases">
        <authorList>
            <person name="Zheng R.K."/>
            <person name="Sun C.M."/>
        </authorList>
    </citation>
    <scope>NUCLEOTIDE SEQUENCE [LARGE SCALE GENOMIC DNA]</scope>
    <source>
        <strain evidence="7">zrk29</strain>
    </source>
</reference>
<dbReference type="GO" id="GO:0030001">
    <property type="term" value="P:metal ion transport"/>
    <property type="evidence" value="ECO:0007669"/>
    <property type="project" value="InterPro"/>
</dbReference>
<evidence type="ECO:0000256" key="2">
    <source>
        <dbReference type="ARBA" id="ARBA00022448"/>
    </source>
</evidence>
<evidence type="ECO:0000256" key="3">
    <source>
        <dbReference type="ARBA" id="ARBA00022729"/>
    </source>
</evidence>
<evidence type="ECO:0000256" key="4">
    <source>
        <dbReference type="SAM" id="MobiDB-lite"/>
    </source>
</evidence>
<dbReference type="PANTHER" id="PTHR42953">
    <property type="entry name" value="HIGH-AFFINITY ZINC UPTAKE SYSTEM PROTEIN ZNUA-RELATED"/>
    <property type="match status" value="1"/>
</dbReference>
<dbReference type="Proteomes" id="UP000512167">
    <property type="component" value="Chromosome"/>
</dbReference>
<dbReference type="AlphaFoldDB" id="A0A7L6N0W0"/>
<evidence type="ECO:0000256" key="1">
    <source>
        <dbReference type="ARBA" id="ARBA00011028"/>
    </source>
</evidence>
<name>A0A7L6N0W0_9MOLU</name>
<dbReference type="InterPro" id="IPR050492">
    <property type="entry name" value="Bact_metal-bind_prot9"/>
</dbReference>
<dbReference type="RefSeq" id="WP_312032377.1">
    <property type="nucleotide sequence ID" value="NZ_CP051151.1"/>
</dbReference>
<evidence type="ECO:0000313" key="7">
    <source>
        <dbReference type="Proteomes" id="UP000512167"/>
    </source>
</evidence>
<organism evidence="6 7">
    <name type="scientific">Hujiaoplasma nucleasis</name>
    <dbReference type="NCBI Taxonomy" id="2725268"/>
    <lineage>
        <taxon>Bacteria</taxon>
        <taxon>Bacillati</taxon>
        <taxon>Mycoplasmatota</taxon>
        <taxon>Mollicutes</taxon>
        <taxon>Candidatus Izemoplasmatales</taxon>
        <taxon>Hujiaoplasmataceae</taxon>
        <taxon>Hujiaoplasma</taxon>
    </lineage>
</organism>
<feature type="compositionally biased region" description="Acidic residues" evidence="4">
    <location>
        <begin position="121"/>
        <end position="131"/>
    </location>
</feature>
<proteinExistence type="inferred from homology"/>
<dbReference type="PANTHER" id="PTHR42953:SF3">
    <property type="entry name" value="HIGH-AFFINITY ZINC UPTAKE SYSTEM PROTEIN ZNUA"/>
    <property type="match status" value="1"/>
</dbReference>
<keyword evidence="2" id="KW-0813">Transport</keyword>
<keyword evidence="3 5" id="KW-0732">Signal</keyword>
<evidence type="ECO:0000313" key="6">
    <source>
        <dbReference type="EMBL" id="QLY39886.1"/>
    </source>
</evidence>
<sequence>MKKILLMMSLLLLVLLYGCSETEGSGLKVAVTIEPQRAFVEEVGGDLVQVTTIIPPGSSPEMYQPGARQIVEMNEVSVYFTMGVQAESANILPELKDVKVVHLEEVVSAAYEDRYFADEEHHDEEDEADEDDHSHVGRDPHIWLSIKRVIVMVQAIADELALLDPNHASIYQDNAQDFILELENLDLEIQNIFSQKTSNTFIVYHPSFGYFADDYGLNMLALEEDGKEPSISHLRELIDYAKTHEIQYIFHQAEVDSEQVQTFAIDIDGESIVLYPLSYDYIASLRDMAEKIAEELE</sequence>
<gene>
    <name evidence="6" type="ORF">HF295_03025</name>
</gene>
<evidence type="ECO:0000256" key="5">
    <source>
        <dbReference type="SAM" id="SignalP"/>
    </source>
</evidence>
<dbReference type="EMBL" id="CP051151">
    <property type="protein sequence ID" value="QLY39886.1"/>
    <property type="molecule type" value="Genomic_DNA"/>
</dbReference>
<dbReference type="KEGG" id="tbk:HF295_03025"/>
<dbReference type="InterPro" id="IPR006127">
    <property type="entry name" value="ZnuA-like"/>
</dbReference>
<dbReference type="SUPFAM" id="SSF53807">
    <property type="entry name" value="Helical backbone' metal receptor"/>
    <property type="match status" value="1"/>
</dbReference>
<dbReference type="Pfam" id="PF01297">
    <property type="entry name" value="ZnuA"/>
    <property type="match status" value="1"/>
</dbReference>
<feature type="signal peptide" evidence="5">
    <location>
        <begin position="1"/>
        <end position="20"/>
    </location>
</feature>
<feature type="chain" id="PRO_5029753301" evidence="5">
    <location>
        <begin position="21"/>
        <end position="297"/>
    </location>
</feature>
<accession>A0A7L6N0W0</accession>
<feature type="region of interest" description="Disordered" evidence="4">
    <location>
        <begin position="114"/>
        <end position="136"/>
    </location>
</feature>
<comment type="similarity">
    <text evidence="1">Belongs to the bacterial solute-binding protein 9 family.</text>
</comment>